<dbReference type="Gene3D" id="1.20.140.150">
    <property type="match status" value="1"/>
</dbReference>
<keyword evidence="8" id="KW-1185">Reference proteome</keyword>
<sequence length="152" mass="16012">MSSLGLLILNVLLILISLSTVHWIDQPGASIGLWRICISFGCGTVQSAPDIDAVRAFIIISFLLLLVASSLQILEIWFTNVLDGMNKQRLTAILSFGAACSAVLAMSIFTGAARSGGGPVGFSWSFYLGWVSAALSLLAGVIACVSFKSEAQ</sequence>
<keyword evidence="3 5" id="KW-1133">Transmembrane helix</keyword>
<evidence type="ECO:0000313" key="8">
    <source>
        <dbReference type="Proteomes" id="UP001066276"/>
    </source>
</evidence>
<dbReference type="EMBL" id="JANPWB010000011">
    <property type="protein sequence ID" value="KAJ1132502.1"/>
    <property type="molecule type" value="Genomic_DNA"/>
</dbReference>
<organism evidence="7 8">
    <name type="scientific">Pleurodeles waltl</name>
    <name type="common">Iberian ribbed newt</name>
    <dbReference type="NCBI Taxonomy" id="8319"/>
    <lineage>
        <taxon>Eukaryota</taxon>
        <taxon>Metazoa</taxon>
        <taxon>Chordata</taxon>
        <taxon>Craniata</taxon>
        <taxon>Vertebrata</taxon>
        <taxon>Euteleostomi</taxon>
        <taxon>Amphibia</taxon>
        <taxon>Batrachia</taxon>
        <taxon>Caudata</taxon>
        <taxon>Salamandroidea</taxon>
        <taxon>Salamandridae</taxon>
        <taxon>Pleurodelinae</taxon>
        <taxon>Pleurodeles</taxon>
    </lineage>
</organism>
<evidence type="ECO:0000256" key="3">
    <source>
        <dbReference type="ARBA" id="ARBA00022989"/>
    </source>
</evidence>
<proteinExistence type="predicted"/>
<evidence type="ECO:0000256" key="6">
    <source>
        <dbReference type="SAM" id="SignalP"/>
    </source>
</evidence>
<evidence type="ECO:0000256" key="4">
    <source>
        <dbReference type="ARBA" id="ARBA00023136"/>
    </source>
</evidence>
<evidence type="ECO:0008006" key="9">
    <source>
        <dbReference type="Google" id="ProtNLM"/>
    </source>
</evidence>
<gene>
    <name evidence="7" type="ORF">NDU88_010811</name>
</gene>
<reference evidence="7" key="1">
    <citation type="journal article" date="2022" name="bioRxiv">
        <title>Sequencing and chromosome-scale assembly of the giantPleurodeles waltlgenome.</title>
        <authorList>
            <person name="Brown T."/>
            <person name="Elewa A."/>
            <person name="Iarovenko S."/>
            <person name="Subramanian E."/>
            <person name="Araus A.J."/>
            <person name="Petzold A."/>
            <person name="Susuki M."/>
            <person name="Suzuki K.-i.T."/>
            <person name="Hayashi T."/>
            <person name="Toyoda A."/>
            <person name="Oliveira C."/>
            <person name="Osipova E."/>
            <person name="Leigh N.D."/>
            <person name="Simon A."/>
            <person name="Yun M.H."/>
        </authorList>
    </citation>
    <scope>NUCLEOTIDE SEQUENCE</scope>
    <source>
        <strain evidence="7">20211129_DDA</strain>
        <tissue evidence="7">Liver</tissue>
    </source>
</reference>
<keyword evidence="6" id="KW-0732">Signal</keyword>
<dbReference type="GO" id="GO:0005886">
    <property type="term" value="C:plasma membrane"/>
    <property type="evidence" value="ECO:0007669"/>
    <property type="project" value="TreeGrafter"/>
</dbReference>
<dbReference type="Proteomes" id="UP001066276">
    <property type="component" value="Chromosome 7"/>
</dbReference>
<feature type="transmembrane region" description="Helical" evidence="5">
    <location>
        <begin position="56"/>
        <end position="78"/>
    </location>
</feature>
<comment type="subcellular location">
    <subcellularLocation>
        <location evidence="1">Membrane</location>
        <topology evidence="1">Multi-pass membrane protein</topology>
    </subcellularLocation>
</comment>
<dbReference type="InterPro" id="IPR004031">
    <property type="entry name" value="PMP22/EMP/MP20/Claudin"/>
</dbReference>
<dbReference type="PANTHER" id="PTHR10671">
    <property type="entry name" value="EPITHELIAL MEMBRANE PROTEIN-RELATED"/>
    <property type="match status" value="1"/>
</dbReference>
<name>A0AAV7PYY8_PLEWA</name>
<feature type="transmembrane region" description="Helical" evidence="5">
    <location>
        <begin position="124"/>
        <end position="147"/>
    </location>
</feature>
<dbReference type="InterPro" id="IPR050579">
    <property type="entry name" value="PMP-22/EMP/MP20-like"/>
</dbReference>
<keyword evidence="2 5" id="KW-0812">Transmembrane</keyword>
<evidence type="ECO:0000256" key="5">
    <source>
        <dbReference type="SAM" id="Phobius"/>
    </source>
</evidence>
<dbReference type="Pfam" id="PF00822">
    <property type="entry name" value="PMP22_Claudin"/>
    <property type="match status" value="1"/>
</dbReference>
<accession>A0AAV7PYY8</accession>
<feature type="transmembrane region" description="Helical" evidence="5">
    <location>
        <begin position="90"/>
        <end position="112"/>
    </location>
</feature>
<keyword evidence="4 5" id="KW-0472">Membrane</keyword>
<feature type="signal peptide" evidence="6">
    <location>
        <begin position="1"/>
        <end position="23"/>
    </location>
</feature>
<evidence type="ECO:0000256" key="2">
    <source>
        <dbReference type="ARBA" id="ARBA00022692"/>
    </source>
</evidence>
<protein>
    <recommendedName>
        <fullName evidence="9">Lens fiber membrane intrinsic protein</fullName>
    </recommendedName>
</protein>
<evidence type="ECO:0000256" key="1">
    <source>
        <dbReference type="ARBA" id="ARBA00004141"/>
    </source>
</evidence>
<dbReference type="PANTHER" id="PTHR10671:SF108">
    <property type="entry name" value="CLAUDIN FAMILY PROTEIN-RELATED"/>
    <property type="match status" value="1"/>
</dbReference>
<comment type="caution">
    <text evidence="7">The sequence shown here is derived from an EMBL/GenBank/DDBJ whole genome shotgun (WGS) entry which is preliminary data.</text>
</comment>
<evidence type="ECO:0000313" key="7">
    <source>
        <dbReference type="EMBL" id="KAJ1132502.1"/>
    </source>
</evidence>
<dbReference type="AlphaFoldDB" id="A0AAV7PYY8"/>
<feature type="chain" id="PRO_5043507611" description="Lens fiber membrane intrinsic protein" evidence="6">
    <location>
        <begin position="24"/>
        <end position="152"/>
    </location>
</feature>